<accession>A0ABV4E5G4</accession>
<proteinExistence type="predicted"/>
<dbReference type="Pfam" id="PF11692">
    <property type="entry name" value="DUF3289"/>
    <property type="match status" value="1"/>
</dbReference>
<evidence type="ECO:0000313" key="1">
    <source>
        <dbReference type="EMBL" id="MEY8770086.1"/>
    </source>
</evidence>
<dbReference type="Proteomes" id="UP001565243">
    <property type="component" value="Unassembled WGS sequence"/>
</dbReference>
<evidence type="ECO:0000313" key="2">
    <source>
        <dbReference type="Proteomes" id="UP001565243"/>
    </source>
</evidence>
<name>A0ABV4E5G4_9GAMM</name>
<gene>
    <name evidence="1" type="ORF">AB6T85_06535</name>
</gene>
<dbReference type="RefSeq" id="WP_301730342.1">
    <property type="nucleotide sequence ID" value="NZ_JBGFFX010000003.1"/>
</dbReference>
<keyword evidence="2" id="KW-1185">Reference proteome</keyword>
<sequence length="274" mass="32202">MSPSLQALRLPFDVFQTQKRMDDYGADDMQCGDLSELQLKNFYRLEKVSGQYDPWRAERTDFPISNYGIIRHKMRRQDVAGRLFDEFRRDATPFSFMGHRSLFLAMVNHFQYGGGNAFSSNELNSAYRRLIMGERFKQNSSVSRIRNFISRTLITNKGTFPDDLKHDLTVEIANSFLPHFDRWQDKINGLGMSVHGIYATQIILKSLETNGYDYRAVLQYKGQDHFGLDERDILDPRFHSLNIFRIWFILQRWQNFAYRPFFTNMEAVVTLTGN</sequence>
<organism evidence="1 2">
    <name type="scientific">Erwinia aeris</name>
    <dbReference type="NCBI Taxonomy" id="3239803"/>
    <lineage>
        <taxon>Bacteria</taxon>
        <taxon>Pseudomonadati</taxon>
        <taxon>Pseudomonadota</taxon>
        <taxon>Gammaproteobacteria</taxon>
        <taxon>Enterobacterales</taxon>
        <taxon>Erwiniaceae</taxon>
        <taxon>Erwinia</taxon>
    </lineage>
</organism>
<dbReference type="NCBIfam" id="TIGR03034">
    <property type="entry name" value="YPO3983 family protein"/>
    <property type="match status" value="1"/>
</dbReference>
<dbReference type="EMBL" id="JBGFFX010000003">
    <property type="protein sequence ID" value="MEY8770086.1"/>
    <property type="molecule type" value="Genomic_DNA"/>
</dbReference>
<reference evidence="1 2" key="1">
    <citation type="submission" date="2024-07" db="EMBL/GenBank/DDBJ databases">
        <authorList>
            <person name="Hebao G."/>
        </authorList>
    </citation>
    <scope>NUCLEOTIDE SEQUENCE [LARGE SCALE GENOMIC DNA]</scope>
    <source>
        <strain evidence="1 2">ACCC 02193</strain>
    </source>
</reference>
<dbReference type="InterPro" id="IPR017483">
    <property type="entry name" value="CHP03034"/>
</dbReference>
<protein>
    <submittedName>
        <fullName evidence="1">DUF3289 family protein</fullName>
    </submittedName>
</protein>
<comment type="caution">
    <text evidence="1">The sequence shown here is derived from an EMBL/GenBank/DDBJ whole genome shotgun (WGS) entry which is preliminary data.</text>
</comment>